<protein>
    <submittedName>
        <fullName evidence="1">Uncharacterized protein</fullName>
    </submittedName>
</protein>
<proteinExistence type="predicted"/>
<sequence>MNKIRLEISYKGTRNYIHGTSLYDEISKYLLEQYDSKTYVNSLVIRKFAHKACDLIITNTPPDNYFASCRINLSERNLSAYLVETDEKIKSRIEYDERPIQVATLVKDKSIIQQNQVVGYSPIEILVSMTKYLHYQIMPKPKIGIWVFVQLDIERPLEKEGLFTVSIEQSIPGRFSASSITQAGNHIGFIRFSVGQS</sequence>
<gene>
    <name evidence="1" type="ORF">THIOM_001297</name>
</gene>
<dbReference type="AlphaFoldDB" id="A0A176S4M5"/>
<comment type="caution">
    <text evidence="1">The sequence shown here is derived from an EMBL/GenBank/DDBJ whole genome shotgun (WGS) entry which is preliminary data.</text>
</comment>
<name>A0A176S4M5_9GAMM</name>
<accession>A0A176S4M5</accession>
<keyword evidence="2" id="KW-1185">Reference proteome</keyword>
<organism evidence="1 2">
    <name type="scientific">Candidatus Thiomargarita nelsonii</name>
    <dbReference type="NCBI Taxonomy" id="1003181"/>
    <lineage>
        <taxon>Bacteria</taxon>
        <taxon>Pseudomonadati</taxon>
        <taxon>Pseudomonadota</taxon>
        <taxon>Gammaproteobacteria</taxon>
        <taxon>Thiotrichales</taxon>
        <taxon>Thiotrichaceae</taxon>
        <taxon>Thiomargarita</taxon>
    </lineage>
</organism>
<reference evidence="1 2" key="1">
    <citation type="submission" date="2016-05" db="EMBL/GenBank/DDBJ databases">
        <title>Single-cell genome of chain-forming Candidatus Thiomargarita nelsonii and comparison to other large sulfur-oxidizing bacteria.</title>
        <authorList>
            <person name="Winkel M."/>
            <person name="Salman V."/>
            <person name="Woyke T."/>
            <person name="Schulz-Vogt H."/>
            <person name="Richter M."/>
            <person name="Flood B."/>
            <person name="Bailey J."/>
            <person name="Amann R."/>
            <person name="Mussmann M."/>
        </authorList>
    </citation>
    <scope>NUCLEOTIDE SEQUENCE [LARGE SCALE GENOMIC DNA]</scope>
    <source>
        <strain evidence="1 2">THI036</strain>
    </source>
</reference>
<dbReference type="Proteomes" id="UP000076962">
    <property type="component" value="Unassembled WGS sequence"/>
</dbReference>
<evidence type="ECO:0000313" key="2">
    <source>
        <dbReference type="Proteomes" id="UP000076962"/>
    </source>
</evidence>
<dbReference type="EMBL" id="LUTY01000685">
    <property type="protein sequence ID" value="OAD22884.1"/>
    <property type="molecule type" value="Genomic_DNA"/>
</dbReference>
<evidence type="ECO:0000313" key="1">
    <source>
        <dbReference type="EMBL" id="OAD22884.1"/>
    </source>
</evidence>